<feature type="region of interest" description="Disordered" evidence="6">
    <location>
        <begin position="390"/>
        <end position="413"/>
    </location>
</feature>
<dbReference type="PRINTS" id="PR00004">
    <property type="entry name" value="ANAPHYLATOXN"/>
</dbReference>
<dbReference type="Pfam" id="PF17791">
    <property type="entry name" value="MG3"/>
    <property type="match status" value="1"/>
</dbReference>
<dbReference type="PROSITE" id="PS00477">
    <property type="entry name" value="ALPHA_2_MACROGLOBULIN"/>
    <property type="match status" value="1"/>
</dbReference>
<comment type="subcellular location">
    <subcellularLocation>
        <location evidence="1">Secreted</location>
    </subcellularLocation>
</comment>
<dbReference type="PROSITE" id="PS01177">
    <property type="entry name" value="ANAPHYLATOXIN_1"/>
    <property type="match status" value="1"/>
</dbReference>
<keyword evidence="4" id="KW-0882">Thioester bond</keyword>
<dbReference type="Proteomes" id="UP000186698">
    <property type="component" value="Chromosome 3S"/>
</dbReference>
<dbReference type="SUPFAM" id="SSF50242">
    <property type="entry name" value="TIMP-like"/>
    <property type="match status" value="1"/>
</dbReference>
<dbReference type="PANTHER" id="PTHR11412">
    <property type="entry name" value="MACROGLOBULIN / COMPLEMENT"/>
    <property type="match status" value="1"/>
</dbReference>
<dbReference type="Pfam" id="PF07703">
    <property type="entry name" value="A2M_BRD"/>
    <property type="match status" value="1"/>
</dbReference>
<reference evidence="10" key="1">
    <citation type="submission" date="2024-06" db="UniProtKB">
        <authorList>
            <consortium name="RefSeq"/>
        </authorList>
    </citation>
    <scope>NUCLEOTIDE SEQUENCE [LARGE SCALE GENOMIC DNA]</scope>
    <source>
        <strain evidence="10">J_2021</strain>
    </source>
</reference>
<dbReference type="SMART" id="SM01360">
    <property type="entry name" value="A2M"/>
    <property type="match status" value="1"/>
</dbReference>
<evidence type="ECO:0000259" key="8">
    <source>
        <dbReference type="PROSITE" id="PS01178"/>
    </source>
</evidence>
<dbReference type="InterPro" id="IPR001840">
    <property type="entry name" value="Anaphylatoxn_comp_syst_dom"/>
</dbReference>
<dbReference type="InterPro" id="IPR002890">
    <property type="entry name" value="MG2"/>
</dbReference>
<dbReference type="InterPro" id="IPR050473">
    <property type="entry name" value="A2M/Complement_sys"/>
</dbReference>
<dbReference type="GO" id="GO:0005615">
    <property type="term" value="C:extracellular space"/>
    <property type="evidence" value="ECO:0007669"/>
    <property type="project" value="InterPro"/>
</dbReference>
<dbReference type="Pfam" id="PF00207">
    <property type="entry name" value="A2M"/>
    <property type="match status" value="1"/>
</dbReference>
<dbReference type="InterPro" id="IPR041555">
    <property type="entry name" value="MG3"/>
</dbReference>
<dbReference type="InterPro" id="IPR011625">
    <property type="entry name" value="A2M_N_BRD"/>
</dbReference>
<evidence type="ECO:0000259" key="9">
    <source>
        <dbReference type="PROSITE" id="PS50189"/>
    </source>
</evidence>
<dbReference type="Pfam" id="PF07678">
    <property type="entry name" value="TED_complement"/>
    <property type="match status" value="1"/>
</dbReference>
<dbReference type="InterPro" id="IPR036595">
    <property type="entry name" value="A-macroglobulin_rcpt-bd_sf"/>
</dbReference>
<accession>A0A8J1MV14</accession>
<dbReference type="Gene3D" id="2.20.130.20">
    <property type="match status" value="1"/>
</dbReference>
<dbReference type="InterPro" id="IPR040839">
    <property type="entry name" value="MG4"/>
</dbReference>
<feature type="domain" description="Anaphylatoxin-like" evidence="8">
    <location>
        <begin position="696"/>
        <end position="731"/>
    </location>
</feature>
<dbReference type="PROSITE" id="PS50189">
    <property type="entry name" value="NTR"/>
    <property type="match status" value="1"/>
</dbReference>
<dbReference type="InterPro" id="IPR011626">
    <property type="entry name" value="Alpha-macroglobulin_TED"/>
</dbReference>
<dbReference type="InterPro" id="IPR001134">
    <property type="entry name" value="Netrin_domain"/>
</dbReference>
<dbReference type="Pfam" id="PF01835">
    <property type="entry name" value="MG2"/>
    <property type="match status" value="1"/>
</dbReference>
<feature type="domain" description="NTR" evidence="9">
    <location>
        <begin position="1519"/>
        <end position="1663"/>
    </location>
</feature>
<dbReference type="CDD" id="cd00017">
    <property type="entry name" value="ANATO"/>
    <property type="match status" value="1"/>
</dbReference>
<dbReference type="InterPro" id="IPR018081">
    <property type="entry name" value="Anaphylatoxin_comp_syst"/>
</dbReference>
<evidence type="ECO:0000256" key="4">
    <source>
        <dbReference type="ARBA" id="ARBA00022966"/>
    </source>
</evidence>
<dbReference type="KEGG" id="xla:108703501"/>
<dbReference type="PANTHER" id="PTHR11412:SF186">
    <property type="entry name" value="COMPLEMENT C3"/>
    <property type="match status" value="1"/>
</dbReference>
<dbReference type="CDD" id="cd02896">
    <property type="entry name" value="complement_C3_C4_C5"/>
    <property type="match status" value="1"/>
</dbReference>
<dbReference type="Pfam" id="PF17789">
    <property type="entry name" value="MG4"/>
    <property type="match status" value="1"/>
</dbReference>
<evidence type="ECO:0000313" key="11">
    <source>
        <dbReference type="RefSeq" id="XP_041444865.1"/>
    </source>
</evidence>
<keyword evidence="3 7" id="KW-0732">Signal</keyword>
<dbReference type="PROSITE" id="PS01178">
    <property type="entry name" value="ANAPHYLATOXIN_2"/>
    <property type="match status" value="1"/>
</dbReference>
<protein>
    <submittedName>
        <fullName evidence="11">A.superbus venom factor 1</fullName>
    </submittedName>
</protein>
<reference evidence="11" key="2">
    <citation type="submission" date="2025-08" db="UniProtKB">
        <authorList>
            <consortium name="RefSeq"/>
        </authorList>
    </citation>
    <scope>IDENTIFICATION</scope>
    <source>
        <strain evidence="11">J_2021</strain>
        <tissue evidence="11">Erythrocytes</tissue>
    </source>
</reference>
<evidence type="ECO:0000256" key="2">
    <source>
        <dbReference type="ARBA" id="ARBA00022525"/>
    </source>
</evidence>
<dbReference type="Gene3D" id="2.60.40.1940">
    <property type="match status" value="1"/>
</dbReference>
<dbReference type="SMART" id="SM01361">
    <property type="entry name" value="A2M_recep"/>
    <property type="match status" value="1"/>
</dbReference>
<feature type="chain" id="PRO_5035217013" evidence="7">
    <location>
        <begin position="20"/>
        <end position="1665"/>
    </location>
</feature>
<dbReference type="FunFam" id="2.60.40.10:FF:000155">
    <property type="entry name" value="complement C3 isoform X1"/>
    <property type="match status" value="1"/>
</dbReference>
<proteinExistence type="predicted"/>
<keyword evidence="10" id="KW-1185">Reference proteome</keyword>
<feature type="compositionally biased region" description="Basic and acidic residues" evidence="6">
    <location>
        <begin position="391"/>
        <end position="408"/>
    </location>
</feature>
<feature type="signal peptide" evidence="7">
    <location>
        <begin position="1"/>
        <end position="19"/>
    </location>
</feature>
<dbReference type="SUPFAM" id="SSF48239">
    <property type="entry name" value="Terpenoid cyclases/Protein prenyltransferases"/>
    <property type="match status" value="1"/>
</dbReference>
<dbReference type="Gene3D" id="6.20.50.160">
    <property type="match status" value="1"/>
</dbReference>
<keyword evidence="2" id="KW-0964">Secreted</keyword>
<evidence type="ECO:0000256" key="3">
    <source>
        <dbReference type="ARBA" id="ARBA00022729"/>
    </source>
</evidence>
<evidence type="ECO:0000256" key="6">
    <source>
        <dbReference type="SAM" id="MobiDB-lite"/>
    </source>
</evidence>
<dbReference type="FunFam" id="2.60.40.1930:FF:000006">
    <property type="entry name" value="Complement C3"/>
    <property type="match status" value="1"/>
</dbReference>
<dbReference type="GO" id="GO:0006954">
    <property type="term" value="P:inflammatory response"/>
    <property type="evidence" value="ECO:0007669"/>
    <property type="project" value="InterPro"/>
</dbReference>
<dbReference type="RefSeq" id="XP_041444865.1">
    <property type="nucleotide sequence ID" value="XM_041588931.1"/>
</dbReference>
<dbReference type="GO" id="GO:0004866">
    <property type="term" value="F:endopeptidase inhibitor activity"/>
    <property type="evidence" value="ECO:0007669"/>
    <property type="project" value="InterPro"/>
</dbReference>
<dbReference type="OrthoDB" id="6359008at2759"/>
<dbReference type="SMART" id="SM00643">
    <property type="entry name" value="C345C"/>
    <property type="match status" value="1"/>
</dbReference>
<dbReference type="InterPro" id="IPR000020">
    <property type="entry name" value="Anaphylatoxin/fibulin"/>
</dbReference>
<sequence>MGYRTLCLALLLAVAGSYAQQCTLITASLLRVDSEETIVVDSQEHNSPFDADIYIKDFPQKKLNLATAKVSLNNNNGFLGTATVKIPSDQLPKDTRNNQFVYVVVSSGSCTLEKVVMLQYSSGYIFIQTDKTIYTPGTKVRYRVFSMNYKMAPVSKPMIIEFVNPDGIIVLRNSIHPAGNSGILSETHNLPELVSLGVWTISAKYADTPQQNYTSNFEVKEYILPIIEIILKPENSFFYTDTETFTVNIEAQYLFGKPVEGHAFVLFGLQKDGIKTGITESLARVQIYEGEGRAELKGDHLRNYFNTTEDMLQYRLYMTVSLITATGTDMAEALLEEIYIVTSPYKVFFTKTSQYFKPGLPFDVVAFVTNPDGSPAKGIPVVANLEYTQQDGKKKISEESSGDSKADGTTRLTLNTPPGINDLLITLKTDQKGLLPQHQVTATMTPTAYSSRTGNYLHISITGSEIALGKTLTMNLFFSDSETHIQNQIQHVRFLIMSRGRIMKVGRQERLPNQQMVSMTLRVTEDYLPSFRIVAYYMVTKNGKHDIVSDSAWVDVLDTCMGTLEVTGLRDKDNAIQKLPATVQLKLRADHKANVGLVVVDKGVFVLNKKFKLTQSKIWDSVEKSDIGCTPGSGADSPGVFYDAGLSLHTSFGITSNQRIEPHCKIPGQRKRRSTAALIEIKTGKASNYKEKAKKCCLDGMQENLMGHTCDRRARYILDGMECVDAFLDCCKYYEKKKEEERKSKDEDTLARSEEESDYILESEIDVRSEFPESWRWDVFQMREEPDKQNISTKIIKLSLKDSITTWEILTVSLSENKGLCVAPPHEIKAMKEFFIDLKLPYSVVRNEQVEIRAVIYNYNSNRVKVRVEFSYNPEFCSLSKAKKKFQQEVWVGAESSTAVPFVIVPLTIGHHDVEVKAAVYRHFFSDGVRKTLKVVPEGVLLSKTLTSVILEPEVVGKDGVQEVKIGALTALNIVPKSDIDIKVILQGSPISQLVENAIDGNNLHHLIQLPHGCGEQNMMRMTTNVITTRYLDATGQWHRVGLDHRDTAIKNIKDGFQKELAYRKPGGSFAVFPDRPPSTWLTAYVAKVFAMAQEYADISEHDLCDTIKWLEKNMKNGMFIEKERVLHQEMVGGNKAGAEEINEALTAFVLIALLESRETCTEQLTSLKESINNANNFLTSKYSKLRKPYSIAITSYALALAGKLQDTQILLKASTDNSHWDEPDSFFITLEATSYALLTLLKMKEHDPTRAIVRWLNEKRYYGAVFDSTQATIIMFQALAQYQIDVPGVNDLELDVSLYLPEKQNPINVRIDLENALLARSAETKINKDFVVKAAGKGQALLTVVSVYHSLETEKQMKCNNFDLSVKVKEEKDVPLPDGVFAVVSMEVCARYLKDSDATMSIIDISMMTGFSPDTESLKKLMKGVDKYISKYEINKEAKERGTLILYLDKISHAEPECVKFYAHQYFEVGLVQPASVTVYDYYTPENRCTKFYHIDENSALFGKICQGEVCRCAEENCFLQQQIEDEVTAKKRMEMACAPGVDYVYKANVKEIQYNDNYDNYVLTIVTVVKEGTDEVGEGKERNFISHIKCRKALDLKVGKDYLIWGITDDLWRQPDGYSYIIGKDTWIEWWPSGRDCQQDENQDMCDTFDDLSEIMVLIGCSH</sequence>
<evidence type="ECO:0000256" key="1">
    <source>
        <dbReference type="ARBA" id="ARBA00004613"/>
    </source>
</evidence>
<dbReference type="SMART" id="SM01359">
    <property type="entry name" value="A2M_N_2"/>
    <property type="match status" value="1"/>
</dbReference>
<dbReference type="InterPro" id="IPR008930">
    <property type="entry name" value="Terpenoid_cyclase/PrenylTrfase"/>
</dbReference>
<dbReference type="InterPro" id="IPR008993">
    <property type="entry name" value="TIMP-like_OB-fold"/>
</dbReference>
<dbReference type="InterPro" id="IPR047565">
    <property type="entry name" value="Alpha-macroglob_thiol-ester_cl"/>
</dbReference>
<dbReference type="InterPro" id="IPR048848">
    <property type="entry name" value="C3_CUB2"/>
</dbReference>
<dbReference type="SMART" id="SM01419">
    <property type="entry name" value="Thiol-ester_cl"/>
    <property type="match status" value="1"/>
</dbReference>
<name>A0A8J1MV14_XENLA</name>
<evidence type="ECO:0000256" key="5">
    <source>
        <dbReference type="ARBA" id="ARBA00023157"/>
    </source>
</evidence>
<dbReference type="GeneID" id="108703501"/>
<dbReference type="Gene3D" id="1.50.10.20">
    <property type="match status" value="1"/>
</dbReference>
<dbReference type="GO" id="GO:0006956">
    <property type="term" value="P:complement activation"/>
    <property type="evidence" value="ECO:0007669"/>
    <property type="project" value="InterPro"/>
</dbReference>
<dbReference type="InterPro" id="IPR019742">
    <property type="entry name" value="MacrogloblnA2_CS"/>
</dbReference>
<dbReference type="Pfam" id="PF21308">
    <property type="entry name" value="C3_CUB2"/>
    <property type="match status" value="1"/>
</dbReference>
<keyword evidence="5" id="KW-1015">Disulfide bond</keyword>
<dbReference type="Pfam" id="PF01759">
    <property type="entry name" value="NTR"/>
    <property type="match status" value="1"/>
</dbReference>
<dbReference type="Gene3D" id="2.60.40.1930">
    <property type="match status" value="3"/>
</dbReference>
<organism evidence="10 11">
    <name type="scientific">Xenopus laevis</name>
    <name type="common">African clawed frog</name>
    <dbReference type="NCBI Taxonomy" id="8355"/>
    <lineage>
        <taxon>Eukaryota</taxon>
        <taxon>Metazoa</taxon>
        <taxon>Chordata</taxon>
        <taxon>Craniata</taxon>
        <taxon>Vertebrata</taxon>
        <taxon>Euteleostomi</taxon>
        <taxon>Amphibia</taxon>
        <taxon>Batrachia</taxon>
        <taxon>Anura</taxon>
        <taxon>Pipoidea</taxon>
        <taxon>Pipidae</taxon>
        <taxon>Xenopodinae</taxon>
        <taxon>Xenopus</taxon>
        <taxon>Xenopus</taxon>
    </lineage>
</organism>
<dbReference type="InterPro" id="IPR035815">
    <property type="entry name" value="NTR_complement_C3"/>
</dbReference>
<gene>
    <name evidence="11" type="primary">LOC108703501</name>
</gene>
<dbReference type="SUPFAM" id="SSF49410">
    <property type="entry name" value="Alpha-macroglobulin receptor domain"/>
    <property type="match status" value="1"/>
</dbReference>
<dbReference type="Gene3D" id="2.60.120.1540">
    <property type="match status" value="1"/>
</dbReference>
<dbReference type="Pfam" id="PF07677">
    <property type="entry name" value="A2M_recep"/>
    <property type="match status" value="1"/>
</dbReference>
<evidence type="ECO:0000256" key="7">
    <source>
        <dbReference type="SAM" id="SignalP"/>
    </source>
</evidence>
<dbReference type="SMART" id="SM00104">
    <property type="entry name" value="ANATO"/>
    <property type="match status" value="1"/>
</dbReference>
<dbReference type="Gene3D" id="2.60.40.690">
    <property type="entry name" value="Alpha-macroglobulin, receptor-binding domain"/>
    <property type="match status" value="1"/>
</dbReference>
<dbReference type="InterPro" id="IPR009048">
    <property type="entry name" value="A-macroglobulin_rcpt-bd"/>
</dbReference>
<dbReference type="InterPro" id="IPR018933">
    <property type="entry name" value="Netrin_module_non-TIMP"/>
</dbReference>
<dbReference type="SUPFAM" id="SSF47686">
    <property type="entry name" value="Anaphylotoxins (complement system)"/>
    <property type="match status" value="1"/>
</dbReference>
<dbReference type="InterPro" id="IPR041425">
    <property type="entry name" value="C3/4/5_MG1"/>
</dbReference>
<dbReference type="Gene3D" id="2.60.40.10">
    <property type="entry name" value="Immunoglobulins"/>
    <property type="match status" value="2"/>
</dbReference>
<dbReference type="CDD" id="cd03583">
    <property type="entry name" value="NTR_complement_C3"/>
    <property type="match status" value="1"/>
</dbReference>
<dbReference type="FunFam" id="2.40.50.120:FF:000013">
    <property type="entry name" value="Complement C3"/>
    <property type="match status" value="1"/>
</dbReference>
<evidence type="ECO:0000313" key="10">
    <source>
        <dbReference type="Proteomes" id="UP000186698"/>
    </source>
</evidence>
<dbReference type="Pfam" id="PF01821">
    <property type="entry name" value="ANATO"/>
    <property type="match status" value="1"/>
</dbReference>
<dbReference type="Gene3D" id="2.40.50.120">
    <property type="match status" value="1"/>
</dbReference>
<dbReference type="InterPro" id="IPR001599">
    <property type="entry name" value="Macroglobln_a2"/>
</dbReference>
<dbReference type="FunFam" id="2.20.130.20:FF:000001">
    <property type="entry name" value="Complement C3"/>
    <property type="match status" value="1"/>
</dbReference>
<dbReference type="InterPro" id="IPR013783">
    <property type="entry name" value="Ig-like_fold"/>
</dbReference>
<dbReference type="Pfam" id="PF17790">
    <property type="entry name" value="MG1"/>
    <property type="match status" value="1"/>
</dbReference>
<dbReference type="Gene3D" id="1.20.91.20">
    <property type="entry name" value="Anaphylotoxins (complement system)"/>
    <property type="match status" value="1"/>
</dbReference>